<comment type="caution">
    <text evidence="2">The sequence shown here is derived from an EMBL/GenBank/DDBJ whole genome shotgun (WGS) entry which is preliminary data.</text>
</comment>
<feature type="transmembrane region" description="Helical" evidence="1">
    <location>
        <begin position="196"/>
        <end position="212"/>
    </location>
</feature>
<feature type="transmembrane region" description="Helical" evidence="1">
    <location>
        <begin position="224"/>
        <end position="243"/>
    </location>
</feature>
<feature type="transmembrane region" description="Helical" evidence="1">
    <location>
        <begin position="127"/>
        <end position="145"/>
    </location>
</feature>
<dbReference type="PANTHER" id="PTHR38454">
    <property type="entry name" value="INTEGRAL MEMBRANE PROTEIN-RELATED"/>
    <property type="match status" value="1"/>
</dbReference>
<proteinExistence type="predicted"/>
<evidence type="ECO:0000256" key="1">
    <source>
        <dbReference type="SAM" id="Phobius"/>
    </source>
</evidence>
<evidence type="ECO:0008006" key="3">
    <source>
        <dbReference type="Google" id="ProtNLM"/>
    </source>
</evidence>
<name>A0A7C3UQQ0_UNCW3</name>
<feature type="transmembrane region" description="Helical" evidence="1">
    <location>
        <begin position="151"/>
        <end position="167"/>
    </location>
</feature>
<feature type="transmembrane region" description="Helical" evidence="1">
    <location>
        <begin position="300"/>
        <end position="323"/>
    </location>
</feature>
<protein>
    <recommendedName>
        <fullName evidence="3">YfhO family protein</fullName>
    </recommendedName>
</protein>
<dbReference type="Pfam" id="PF09586">
    <property type="entry name" value="YfhO"/>
    <property type="match status" value="2"/>
</dbReference>
<dbReference type="AlphaFoldDB" id="A0A7C3UQQ0"/>
<evidence type="ECO:0000313" key="2">
    <source>
        <dbReference type="EMBL" id="HGE99150.1"/>
    </source>
</evidence>
<feature type="transmembrane region" description="Helical" evidence="1">
    <location>
        <begin position="443"/>
        <end position="459"/>
    </location>
</feature>
<feature type="transmembrane region" description="Helical" evidence="1">
    <location>
        <begin position="330"/>
        <end position="354"/>
    </location>
</feature>
<keyword evidence="1" id="KW-0472">Membrane</keyword>
<feature type="transmembrane region" description="Helical" evidence="1">
    <location>
        <begin position="404"/>
        <end position="423"/>
    </location>
</feature>
<feature type="transmembrane region" description="Helical" evidence="1">
    <location>
        <begin position="466"/>
        <end position="486"/>
    </location>
</feature>
<feature type="transmembrane region" description="Helical" evidence="1">
    <location>
        <begin position="93"/>
        <end position="115"/>
    </location>
</feature>
<dbReference type="EMBL" id="DTMQ01000019">
    <property type="protein sequence ID" value="HGE99150.1"/>
    <property type="molecule type" value="Genomic_DNA"/>
</dbReference>
<keyword evidence="1" id="KW-1133">Transmembrane helix</keyword>
<feature type="transmembrane region" description="Helical" evidence="1">
    <location>
        <begin position="718"/>
        <end position="736"/>
    </location>
</feature>
<sequence length="742" mass="88129">MAKVKRFLPFFILTLLVTIYFWEIISGQKYFWEDVLEHYYPYHYFLFSHLKHFSLPLWNPYIFSGMPFLGDVQSQIFYPLNWFFAFFSSPESVFYLLEIKIILHFLLGGIFFYLFLRRLNLSPLSSLFGAIIFSFSGFLIMHLIHVTMVNTFIWLPLIFLFLFSAFNKKNVRDSLFAGIALGMANLASHPQITLHFLYTILFFFLFFLISYWKSDKSFLRKKGFVFLLLVFLVGFGLAGVQYLPSYEHSKYTLREEMTFTESAEVSLPFSFPLLLLIPKFFGSITGDGTDSVPFWRGPGYYYWETAIYLGIIPFLFALFGIFFNRRKEKVFFILLAIIALFAGLGKYTPFYRFLFEYLPGFKHFRIPARFCGLFTFAMAVLAGFGMESFIKEEGRKFLLFQRGLLIFLFFALFLWLLFLFGLFRGLSKFLPVPEVIRNINHQFMIFLIFLFIGIILFWWRRRKEKIAEKLTILAIIFTFLDLYLFGKNFNLSSEGPFDHFPKNRIVHYLQEERRKEIFRINARKGRYMILKRNEGMIHGLELLEGYTPLGLADYATFSLPLERKCDLLNAKYKIKVDEITGKMDLVLNPTYLPRVRMFYQYLVERNRERVLKILSDEGFEYRNCLVLEKEPPFPSFPADSVPNQIEVLKMENERMELKVYTERPGLLFLSEIYYPNWRVKIDGKEGEIYRADYCLRAVPIREGNHYIIFYYDTRSLKLGTFLTFLTLLFIFGLLIWERRKKG</sequence>
<dbReference type="PANTHER" id="PTHR38454:SF1">
    <property type="entry name" value="INTEGRAL MEMBRANE PROTEIN"/>
    <property type="match status" value="1"/>
</dbReference>
<feature type="transmembrane region" description="Helical" evidence="1">
    <location>
        <begin position="366"/>
        <end position="384"/>
    </location>
</feature>
<reference evidence="2" key="1">
    <citation type="journal article" date="2020" name="mSystems">
        <title>Genome- and Community-Level Interaction Insights into Carbon Utilization and Element Cycling Functions of Hydrothermarchaeota in Hydrothermal Sediment.</title>
        <authorList>
            <person name="Zhou Z."/>
            <person name="Liu Y."/>
            <person name="Xu W."/>
            <person name="Pan J."/>
            <person name="Luo Z.H."/>
            <person name="Li M."/>
        </authorList>
    </citation>
    <scope>NUCLEOTIDE SEQUENCE [LARGE SCALE GENOMIC DNA]</scope>
    <source>
        <strain evidence="2">SpSt-906</strain>
    </source>
</reference>
<feature type="transmembrane region" description="Helical" evidence="1">
    <location>
        <begin position="7"/>
        <end position="25"/>
    </location>
</feature>
<dbReference type="InterPro" id="IPR018580">
    <property type="entry name" value="Uncharacterised_YfhO"/>
</dbReference>
<keyword evidence="1" id="KW-0812">Transmembrane</keyword>
<accession>A0A7C3UQQ0</accession>
<gene>
    <name evidence="2" type="ORF">ENX07_03660</name>
</gene>
<organism evidence="2">
    <name type="scientific">candidate division WOR-3 bacterium</name>
    <dbReference type="NCBI Taxonomy" id="2052148"/>
    <lineage>
        <taxon>Bacteria</taxon>
        <taxon>Bacteria division WOR-3</taxon>
    </lineage>
</organism>